<evidence type="ECO:0000313" key="8">
    <source>
        <dbReference type="Proteomes" id="UP001500618"/>
    </source>
</evidence>
<reference evidence="7 8" key="1">
    <citation type="journal article" date="2019" name="Int. J. Syst. Evol. Microbiol.">
        <title>The Global Catalogue of Microorganisms (GCM) 10K type strain sequencing project: providing services to taxonomists for standard genome sequencing and annotation.</title>
        <authorList>
            <consortium name="The Broad Institute Genomics Platform"/>
            <consortium name="The Broad Institute Genome Sequencing Center for Infectious Disease"/>
            <person name="Wu L."/>
            <person name="Ma J."/>
        </authorList>
    </citation>
    <scope>NUCLEOTIDE SEQUENCE [LARGE SCALE GENOMIC DNA]</scope>
    <source>
        <strain evidence="7 8">JCM 14718</strain>
    </source>
</reference>
<dbReference type="InterPro" id="IPR036396">
    <property type="entry name" value="Cyt_P450_sf"/>
</dbReference>
<keyword evidence="2" id="KW-0349">Heme</keyword>
<organism evidence="7 8">
    <name type="scientific">Fodinicola feengrottensis</name>
    <dbReference type="NCBI Taxonomy" id="435914"/>
    <lineage>
        <taxon>Bacteria</taxon>
        <taxon>Bacillati</taxon>
        <taxon>Actinomycetota</taxon>
        <taxon>Actinomycetes</taxon>
        <taxon>Mycobacteriales</taxon>
        <taxon>Fodinicola</taxon>
    </lineage>
</organism>
<dbReference type="PANTHER" id="PTHR46696:SF1">
    <property type="entry name" value="CYTOCHROME P450 YJIB-RELATED"/>
    <property type="match status" value="1"/>
</dbReference>
<protein>
    <submittedName>
        <fullName evidence="7">Cytochrome P450</fullName>
    </submittedName>
</protein>
<dbReference type="PRINTS" id="PR00359">
    <property type="entry name" value="BP450"/>
</dbReference>
<keyword evidence="5" id="KW-0408">Iron</keyword>
<evidence type="ECO:0000256" key="6">
    <source>
        <dbReference type="ARBA" id="ARBA00023033"/>
    </source>
</evidence>
<dbReference type="Gene3D" id="1.10.630.10">
    <property type="entry name" value="Cytochrome P450"/>
    <property type="match status" value="1"/>
</dbReference>
<dbReference type="EMBL" id="BAAANY010000004">
    <property type="protein sequence ID" value="GAA1663775.1"/>
    <property type="molecule type" value="Genomic_DNA"/>
</dbReference>
<evidence type="ECO:0000256" key="2">
    <source>
        <dbReference type="ARBA" id="ARBA00022617"/>
    </source>
</evidence>
<accession>A0ABN2G1M2</accession>
<comment type="similarity">
    <text evidence="1">Belongs to the cytochrome P450 family.</text>
</comment>
<dbReference type="InterPro" id="IPR002397">
    <property type="entry name" value="Cyt_P450_B"/>
</dbReference>
<keyword evidence="3" id="KW-0479">Metal-binding</keyword>
<evidence type="ECO:0000256" key="3">
    <source>
        <dbReference type="ARBA" id="ARBA00022723"/>
    </source>
</evidence>
<dbReference type="PANTHER" id="PTHR46696">
    <property type="entry name" value="P450, PUTATIVE (EUROFUNG)-RELATED"/>
    <property type="match status" value="1"/>
</dbReference>
<evidence type="ECO:0000256" key="4">
    <source>
        <dbReference type="ARBA" id="ARBA00023002"/>
    </source>
</evidence>
<sequence>MSTPTPAETGCPVLAENAVALSGPRFHTDPIGLYEDMRREHGPVVSVELPGGFPAWLVIGYRELHQVTSDPDLFPRDVGLWNQWPHIPADWPLLPMIGQRQASVYYTVGEPHRRHASMVSEALASVDAFELRRHAEQLSDELIDGFCGRGEADLVADFAGPLPVLVLARIIGFPDAESRQLAYVLNELADGGPGAQQAYASYTDHMQRLVTTKRAHPGADVASRLLADPARHSDEEVVLDLKDTTAAGVLPTADWIGNSIRLMLTDDRFAAALGGGRHSVAQAMNEVLWEDTPTQILSGRWAARDTTLAGRPIRSGDMLLLGLAGANADPEIQRHLAGGQSGNSAHFSFGYGEYRCPFPAQEIAEITARTGIEVLLDRLPDLDLTVPARTLVRRPSAFLRGMTALPVRFTAVRPVGGQLP</sequence>
<proteinExistence type="inferred from homology"/>
<evidence type="ECO:0000313" key="7">
    <source>
        <dbReference type="EMBL" id="GAA1663775.1"/>
    </source>
</evidence>
<keyword evidence="8" id="KW-1185">Reference proteome</keyword>
<gene>
    <name evidence="7" type="ORF">GCM10009765_11540</name>
</gene>
<comment type="caution">
    <text evidence="7">The sequence shown here is derived from an EMBL/GenBank/DDBJ whole genome shotgun (WGS) entry which is preliminary data.</text>
</comment>
<evidence type="ECO:0000256" key="1">
    <source>
        <dbReference type="ARBA" id="ARBA00010617"/>
    </source>
</evidence>
<dbReference type="SUPFAM" id="SSF48264">
    <property type="entry name" value="Cytochrome P450"/>
    <property type="match status" value="1"/>
</dbReference>
<dbReference type="Proteomes" id="UP001500618">
    <property type="component" value="Unassembled WGS sequence"/>
</dbReference>
<keyword evidence="6" id="KW-0503">Monooxygenase</keyword>
<name>A0ABN2G1M2_9ACTN</name>
<dbReference type="CDD" id="cd20623">
    <property type="entry name" value="CYP_unk"/>
    <property type="match status" value="1"/>
</dbReference>
<keyword evidence="4" id="KW-0560">Oxidoreductase</keyword>
<evidence type="ECO:0000256" key="5">
    <source>
        <dbReference type="ARBA" id="ARBA00023004"/>
    </source>
</evidence>
<dbReference type="RefSeq" id="WP_344307814.1">
    <property type="nucleotide sequence ID" value="NZ_BAAANY010000004.1"/>
</dbReference>